<sequence>MSPSKHLEVQEREIMNLKMENAHLRERLRVRLGGDVSTMELEQENSILRDKLRDAEDQIRQFPLKMRTLEEKYQKAIINLRKLDEAWKKSMQDVYEKQKEVTRLEDSLSKEKESLIYLQSEWKSEKDTLEKLVKCQEELIYKLEDENQEKAIDMHALNETVQQLRLNALEQRKELDTLTEKAKHTDEIAREKYDQTMRELQKALEDAASLRGQTAALSSELAVVTEKAQKMQLTATETTNKLFEVKEELASISVRYEVVLSKVSEKEKLIESINQQLDNALKESNARDHRIVHLESQKMQLELEKADLIRLMETQSRTRDHEMRKWKISQETVWKDEERRLVIAGEKLHFDLEEITEERDALKHEQQEALRRLKSEGTTAHLLSAIQRQLDQYSALVDRRSVLEERVESQHKQLLRLTSLEHEHSALKLRYEKSRSTLDKILVRRHRLGAMGNLKKSSSLAEDMAGVVLDRNCSEEAGKGEIDGEPVRKRKLVARSRRFCYIR</sequence>
<dbReference type="EMBL" id="CAIX01000020">
    <property type="protein sequence ID" value="CCI41505.1"/>
    <property type="molecule type" value="Genomic_DNA"/>
</dbReference>
<keyword evidence="1" id="KW-0175">Coiled coil</keyword>
<feature type="coiled-coil region" evidence="1">
    <location>
        <begin position="7"/>
        <end position="86"/>
    </location>
</feature>
<gene>
    <name evidence="2" type="ORF">BN9_022890</name>
</gene>
<proteinExistence type="predicted"/>
<keyword evidence="3" id="KW-1185">Reference proteome</keyword>
<reference evidence="2 3" key="1">
    <citation type="submission" date="2012-05" db="EMBL/GenBank/DDBJ databases">
        <title>Recombination and specialization in a pathogen metapopulation.</title>
        <authorList>
            <person name="Gardiner A."/>
            <person name="Kemen E."/>
            <person name="Schultz-Larsen T."/>
            <person name="MacLean D."/>
            <person name="Van Oosterhout C."/>
            <person name="Jones J.D.G."/>
        </authorList>
    </citation>
    <scope>NUCLEOTIDE SEQUENCE [LARGE SCALE GENOMIC DNA]</scope>
    <source>
        <strain evidence="2 3">Ac Nc2</strain>
    </source>
</reference>
<feature type="coiled-coil region" evidence="1">
    <location>
        <begin position="263"/>
        <end position="311"/>
    </location>
</feature>
<evidence type="ECO:0000313" key="2">
    <source>
        <dbReference type="EMBL" id="CCI41505.1"/>
    </source>
</evidence>
<protein>
    <submittedName>
        <fullName evidence="2">Uncharacterized protein</fullName>
    </submittedName>
</protein>
<dbReference type="InParanoid" id="A0A024G423"/>
<dbReference type="AlphaFoldDB" id="A0A024G423"/>
<evidence type="ECO:0000256" key="1">
    <source>
        <dbReference type="SAM" id="Coils"/>
    </source>
</evidence>
<comment type="caution">
    <text evidence="2">The sequence shown here is derived from an EMBL/GenBank/DDBJ whole genome shotgun (WGS) entry which is preliminary data.</text>
</comment>
<dbReference type="Proteomes" id="UP000053237">
    <property type="component" value="Unassembled WGS sequence"/>
</dbReference>
<feature type="coiled-coil region" evidence="1">
    <location>
        <begin position="126"/>
        <end position="213"/>
    </location>
</feature>
<evidence type="ECO:0000313" key="3">
    <source>
        <dbReference type="Proteomes" id="UP000053237"/>
    </source>
</evidence>
<accession>A0A024G423</accession>
<name>A0A024G423_9STRA</name>
<dbReference type="FunCoup" id="A0A024G423">
    <property type="interactions" value="132"/>
</dbReference>
<dbReference type="OrthoDB" id="166335at2759"/>
<organism evidence="2 3">
    <name type="scientific">Albugo candida</name>
    <dbReference type="NCBI Taxonomy" id="65357"/>
    <lineage>
        <taxon>Eukaryota</taxon>
        <taxon>Sar</taxon>
        <taxon>Stramenopiles</taxon>
        <taxon>Oomycota</taxon>
        <taxon>Peronosporomycetes</taxon>
        <taxon>Albuginales</taxon>
        <taxon>Albuginaceae</taxon>
        <taxon>Albugo</taxon>
    </lineage>
</organism>